<accession>A0A8J3G4L7</accession>
<evidence type="ECO:0008006" key="3">
    <source>
        <dbReference type="Google" id="ProtNLM"/>
    </source>
</evidence>
<comment type="caution">
    <text evidence="1">The sequence shown here is derived from an EMBL/GenBank/DDBJ whole genome shotgun (WGS) entry which is preliminary data.</text>
</comment>
<reference evidence="1" key="1">
    <citation type="journal article" date="2014" name="Int. J. Syst. Evol. Microbiol.">
        <title>Complete genome sequence of Corynebacterium casei LMG S-19264T (=DSM 44701T), isolated from a smear-ripened cheese.</title>
        <authorList>
            <consortium name="US DOE Joint Genome Institute (JGI-PGF)"/>
            <person name="Walter F."/>
            <person name="Albersmeier A."/>
            <person name="Kalinowski J."/>
            <person name="Ruckert C."/>
        </authorList>
    </citation>
    <scope>NUCLEOTIDE SEQUENCE</scope>
    <source>
        <strain evidence="1">KCTC 23224</strain>
    </source>
</reference>
<dbReference type="EMBL" id="BMYF01000004">
    <property type="protein sequence ID" value="GHB30671.1"/>
    <property type="molecule type" value="Genomic_DNA"/>
</dbReference>
<dbReference type="Proteomes" id="UP000642809">
    <property type="component" value="Unassembled WGS sequence"/>
</dbReference>
<organism evidence="1 2">
    <name type="scientific">Mongoliitalea lutea</name>
    <dbReference type="NCBI Taxonomy" id="849756"/>
    <lineage>
        <taxon>Bacteria</taxon>
        <taxon>Pseudomonadati</taxon>
        <taxon>Bacteroidota</taxon>
        <taxon>Cytophagia</taxon>
        <taxon>Cytophagales</taxon>
        <taxon>Cyclobacteriaceae</taxon>
        <taxon>Mongoliitalea</taxon>
    </lineage>
</organism>
<keyword evidence="2" id="KW-1185">Reference proteome</keyword>
<reference evidence="1" key="2">
    <citation type="submission" date="2020-09" db="EMBL/GenBank/DDBJ databases">
        <authorList>
            <person name="Sun Q."/>
            <person name="Kim S."/>
        </authorList>
    </citation>
    <scope>NUCLEOTIDE SEQUENCE</scope>
    <source>
        <strain evidence="1">KCTC 23224</strain>
    </source>
</reference>
<name>A0A8J3G4L7_9BACT</name>
<dbReference type="Gene3D" id="2.40.160.50">
    <property type="entry name" value="membrane protein fhac: a member of the omp85/tpsb transporter family"/>
    <property type="match status" value="1"/>
</dbReference>
<gene>
    <name evidence="1" type="ORF">GCM10008106_09450</name>
</gene>
<sequence>MQLLAQRDFLLLFTVEGEISNKGSAVFQDSLEREFFVQTFSDDLYNRGYFSFEWSKKYRGDSLELSIHTGEAFQWVALDVSPVQQLFPLVLGKKADPVIQDKFSLQAFQELRSTVLAAAEDSGFPFASVQLDSLMRNGRELSARLWMDLGPKITFDTIKVVGNSKMKPAYLHQLLDVKVGENFSQKKVNQAIAILRTIPYARLTGAPELSFQNSEATLYLPLQDRNLNSLDGIIGVLPNELEGGRLLLTGQFDLKLFNIGGRGRDFALQWQRFNQFSQLLELRAQKSHLLGSKLNLTLGFSLLKEDTTFLNRSFNLGFSVNLNPESQLRFFGNRQASDLLAIGGLSELTTLPEVGDFRFTNYGLGHRFFKVDDRFDPRRGLTTDVSFTIGNKQIIQNTAIPQEVYEGIELRTLQYELQGQVNHFLPIGNKITFFQRLAFGTVENPNLFLNDLFRLGGLQSFRGFNENFFFANDYIYLNLEPRFYFDRYSYFMIFADVGRFSNQVQNSPTDFPYAAGLGFRLETQSGFFNFVYALGGSNTQDFAFNQSKIHFGYTGRF</sequence>
<protein>
    <recommendedName>
        <fullName evidence="3">Outer membrane protein assembly factor BamA</fullName>
    </recommendedName>
</protein>
<dbReference type="AlphaFoldDB" id="A0A8J3G4L7"/>
<proteinExistence type="predicted"/>
<evidence type="ECO:0000313" key="2">
    <source>
        <dbReference type="Proteomes" id="UP000642809"/>
    </source>
</evidence>
<evidence type="ECO:0000313" key="1">
    <source>
        <dbReference type="EMBL" id="GHB30671.1"/>
    </source>
</evidence>